<evidence type="ECO:0000313" key="3">
    <source>
        <dbReference type="EMBL" id="MDQ0585105.1"/>
    </source>
</evidence>
<name>A0ABU0P146_STRRH</name>
<evidence type="ECO:0000313" key="4">
    <source>
        <dbReference type="Proteomes" id="UP001230654"/>
    </source>
</evidence>
<keyword evidence="2" id="KW-1133">Transmembrane helix</keyword>
<feature type="transmembrane region" description="Helical" evidence="2">
    <location>
        <begin position="191"/>
        <end position="211"/>
    </location>
</feature>
<feature type="region of interest" description="Disordered" evidence="1">
    <location>
        <begin position="1"/>
        <end position="65"/>
    </location>
</feature>
<keyword evidence="2" id="KW-0472">Membrane</keyword>
<evidence type="ECO:0008006" key="5">
    <source>
        <dbReference type="Google" id="ProtNLM"/>
    </source>
</evidence>
<feature type="transmembrane region" description="Helical" evidence="2">
    <location>
        <begin position="164"/>
        <end position="184"/>
    </location>
</feature>
<dbReference type="RefSeq" id="WP_307166827.1">
    <property type="nucleotide sequence ID" value="NZ_JAUSWV010000002.1"/>
</dbReference>
<evidence type="ECO:0000256" key="1">
    <source>
        <dbReference type="SAM" id="MobiDB-lite"/>
    </source>
</evidence>
<gene>
    <name evidence="3" type="ORF">QF030_007283</name>
</gene>
<feature type="transmembrane region" description="Helical" evidence="2">
    <location>
        <begin position="106"/>
        <end position="125"/>
    </location>
</feature>
<keyword evidence="2" id="KW-0812">Transmembrane</keyword>
<reference evidence="3 4" key="1">
    <citation type="submission" date="2023-07" db="EMBL/GenBank/DDBJ databases">
        <title>Comparative genomics of wheat-associated soil bacteria to identify genetic determinants of phenazine resistance.</title>
        <authorList>
            <person name="Mouncey N."/>
        </authorList>
    </citation>
    <scope>NUCLEOTIDE SEQUENCE [LARGE SCALE GENOMIC DNA]</scope>
    <source>
        <strain evidence="3 4">B2I6</strain>
    </source>
</reference>
<organism evidence="3 4">
    <name type="scientific">Streptomyces rishiriensis</name>
    <dbReference type="NCBI Taxonomy" id="68264"/>
    <lineage>
        <taxon>Bacteria</taxon>
        <taxon>Bacillati</taxon>
        <taxon>Actinomycetota</taxon>
        <taxon>Actinomycetes</taxon>
        <taxon>Kitasatosporales</taxon>
        <taxon>Streptomycetaceae</taxon>
        <taxon>Streptomyces</taxon>
    </lineage>
</organism>
<keyword evidence="4" id="KW-1185">Reference proteome</keyword>
<dbReference type="EMBL" id="JAUSWV010000002">
    <property type="protein sequence ID" value="MDQ0585105.1"/>
    <property type="molecule type" value="Genomic_DNA"/>
</dbReference>
<feature type="compositionally biased region" description="Basic and acidic residues" evidence="1">
    <location>
        <begin position="1"/>
        <end position="25"/>
    </location>
</feature>
<proteinExistence type="predicted"/>
<protein>
    <recommendedName>
        <fullName evidence="5">Integral membrane protein</fullName>
    </recommendedName>
</protein>
<sequence>MSILRPEVERARPRERRAEGGRSAERAVGGPGAERAVGGPGAERAVDGLRSPGAGDGGLRADGSGIRPRGGGALARAARFVGRTLRGEWYGIVVDPLRQLRRRGPAALLLAFVACAGVIFFHAIAQHPTGETVVRVLGGVQGDLPLWLALLRTPVSLYVPALDLPVWAGITQLFLAFALAELALGRRRTLLVAYAATLAGTLTVRVMMAMGPGWWGLGLPPEIGQVLDTGPSAAVVGLFTYLSVVRHAPIVFTLTGGSMVFESIAKPNLAGREHLIAVAAAVVLGLLHERGRCRRKAATNTQDAAAA</sequence>
<comment type="caution">
    <text evidence="3">The sequence shown here is derived from an EMBL/GenBank/DDBJ whole genome shotgun (WGS) entry which is preliminary data.</text>
</comment>
<accession>A0ABU0P146</accession>
<dbReference type="Proteomes" id="UP001230654">
    <property type="component" value="Unassembled WGS sequence"/>
</dbReference>
<evidence type="ECO:0000256" key="2">
    <source>
        <dbReference type="SAM" id="Phobius"/>
    </source>
</evidence>